<evidence type="ECO:0000313" key="2">
    <source>
        <dbReference type="EMBL" id="QCB29078.1"/>
    </source>
</evidence>
<feature type="domain" description="HNH nuclease" evidence="1">
    <location>
        <begin position="240"/>
        <end position="293"/>
    </location>
</feature>
<reference evidence="2 3" key="1">
    <citation type="submission" date="2019-04" db="EMBL/GenBank/DDBJ databases">
        <title>Corynebacterium endometrii sp. nov., isolated from the uterus of a cow with endometritis.</title>
        <authorList>
            <person name="Ballas P."/>
            <person name="Ruckert C."/>
            <person name="Wagener K."/>
            <person name="Drillich M."/>
            <person name="Kaempfer P."/>
            <person name="Busse H.-J."/>
            <person name="Ehling-Schulz M."/>
        </authorList>
    </citation>
    <scope>NUCLEOTIDE SEQUENCE [LARGE SCALE GENOMIC DNA]</scope>
    <source>
        <strain evidence="2 3">LMM-1653</strain>
    </source>
</reference>
<organism evidence="2 3">
    <name type="scientific">Corynebacterium endometrii</name>
    <dbReference type="NCBI Taxonomy" id="2488819"/>
    <lineage>
        <taxon>Bacteria</taxon>
        <taxon>Bacillati</taxon>
        <taxon>Actinomycetota</taxon>
        <taxon>Actinomycetes</taxon>
        <taxon>Mycobacteriales</taxon>
        <taxon>Corynebacteriaceae</taxon>
        <taxon>Corynebacterium</taxon>
    </lineage>
</organism>
<dbReference type="RefSeq" id="WP_136141720.1">
    <property type="nucleotide sequence ID" value="NZ_CP039247.1"/>
</dbReference>
<proteinExistence type="predicted"/>
<evidence type="ECO:0000259" key="1">
    <source>
        <dbReference type="SMART" id="SM00507"/>
    </source>
</evidence>
<dbReference type="Gene3D" id="1.10.30.50">
    <property type="match status" value="1"/>
</dbReference>
<sequence>MSIRDYFSQRARGVGLIGEAQGLSKADLVAMGAEPDEADQMLALYRIYFGETTFTGFQRTARQSAHGLAALQRIERHVRRVRGERKAWRLRAELCHVAPGDIDRIARARLAELNPPRKEEDGVKIRRGKGKWKLVITGDSKDIADVFEHQDGSLETFLDGCFAAGTQRPEVTTNVIVTLDELDQITRGEGDELVLKLTNGATMTGAEYLSARLSAHGFAAIFHPVEGPVDLMRSERFANGKQRHLCSLENPTCAWPGCNCPATESQVHHITAFKDGGLTNVRNLVMLCPYHNGINADDPEGPNPRGRMDRVLGATAWIPPYPGAPVLTGIYAKGGTAA</sequence>
<dbReference type="Proteomes" id="UP000296352">
    <property type="component" value="Chromosome"/>
</dbReference>
<dbReference type="AlphaFoldDB" id="A0A4V1CES0"/>
<keyword evidence="3" id="KW-1185">Reference proteome</keyword>
<protein>
    <recommendedName>
        <fullName evidence="1">HNH nuclease domain-containing protein</fullName>
    </recommendedName>
</protein>
<accession>A0A4V1CES0</accession>
<dbReference type="KEGG" id="cee:CENDO_09065"/>
<dbReference type="CDD" id="cd00085">
    <property type="entry name" value="HNHc"/>
    <property type="match status" value="1"/>
</dbReference>
<dbReference type="OrthoDB" id="4412276at2"/>
<dbReference type="SMART" id="SM00507">
    <property type="entry name" value="HNHc"/>
    <property type="match status" value="1"/>
</dbReference>
<dbReference type="GO" id="GO:0004519">
    <property type="term" value="F:endonuclease activity"/>
    <property type="evidence" value="ECO:0007669"/>
    <property type="project" value="InterPro"/>
</dbReference>
<gene>
    <name evidence="2" type="ORF">CENDO_09065</name>
</gene>
<dbReference type="InterPro" id="IPR003615">
    <property type="entry name" value="HNH_nuc"/>
</dbReference>
<dbReference type="EMBL" id="CP039247">
    <property type="protein sequence ID" value="QCB29078.1"/>
    <property type="molecule type" value="Genomic_DNA"/>
</dbReference>
<dbReference type="InterPro" id="IPR002711">
    <property type="entry name" value="HNH"/>
</dbReference>
<dbReference type="GO" id="GO:0003676">
    <property type="term" value="F:nucleic acid binding"/>
    <property type="evidence" value="ECO:0007669"/>
    <property type="project" value="InterPro"/>
</dbReference>
<dbReference type="GO" id="GO:0008270">
    <property type="term" value="F:zinc ion binding"/>
    <property type="evidence" value="ECO:0007669"/>
    <property type="project" value="InterPro"/>
</dbReference>
<evidence type="ECO:0000313" key="3">
    <source>
        <dbReference type="Proteomes" id="UP000296352"/>
    </source>
</evidence>
<name>A0A4V1CES0_9CORY</name>
<dbReference type="Pfam" id="PF01844">
    <property type="entry name" value="HNH"/>
    <property type="match status" value="1"/>
</dbReference>